<keyword evidence="3 7" id="KW-0479">Metal-binding</keyword>
<dbReference type="OrthoDB" id="10248475at2759"/>
<dbReference type="PANTHER" id="PTHR11002:SF76">
    <property type="entry name" value="CARBONIC ANHYDRASE"/>
    <property type="match status" value="1"/>
</dbReference>
<comment type="similarity">
    <text evidence="1 8">Belongs to the beta-class carbonic anhydrase family.</text>
</comment>
<organism evidence="9 10">
    <name type="scientific">Cronartium quercuum f. sp. fusiforme G11</name>
    <dbReference type="NCBI Taxonomy" id="708437"/>
    <lineage>
        <taxon>Eukaryota</taxon>
        <taxon>Fungi</taxon>
        <taxon>Dikarya</taxon>
        <taxon>Basidiomycota</taxon>
        <taxon>Pucciniomycotina</taxon>
        <taxon>Pucciniomycetes</taxon>
        <taxon>Pucciniales</taxon>
        <taxon>Coleosporiaceae</taxon>
        <taxon>Cronartium</taxon>
    </lineage>
</organism>
<evidence type="ECO:0000256" key="4">
    <source>
        <dbReference type="ARBA" id="ARBA00022833"/>
    </source>
</evidence>
<keyword evidence="5 8" id="KW-0456">Lyase</keyword>
<evidence type="ECO:0000313" key="10">
    <source>
        <dbReference type="Proteomes" id="UP000886653"/>
    </source>
</evidence>
<dbReference type="SMART" id="SM00947">
    <property type="entry name" value="Pro_CA"/>
    <property type="match status" value="1"/>
</dbReference>
<feature type="binding site" evidence="7">
    <location>
        <position position="104"/>
    </location>
    <ligand>
        <name>Zn(2+)</name>
        <dbReference type="ChEBI" id="CHEBI:29105"/>
    </ligand>
</feature>
<evidence type="ECO:0000256" key="7">
    <source>
        <dbReference type="PIRSR" id="PIRSR601765-1"/>
    </source>
</evidence>
<dbReference type="Pfam" id="PF00484">
    <property type="entry name" value="Pro_CA"/>
    <property type="match status" value="1"/>
</dbReference>
<feature type="binding site" evidence="7">
    <location>
        <position position="107"/>
    </location>
    <ligand>
        <name>Zn(2+)</name>
        <dbReference type="ChEBI" id="CHEBI:29105"/>
    </ligand>
</feature>
<reference evidence="9" key="1">
    <citation type="submission" date="2013-11" db="EMBL/GenBank/DDBJ databases">
        <title>Genome sequence of the fusiform rust pathogen reveals effectors for host alternation and coevolution with pine.</title>
        <authorList>
            <consortium name="DOE Joint Genome Institute"/>
            <person name="Smith K."/>
            <person name="Pendleton A."/>
            <person name="Kubisiak T."/>
            <person name="Anderson C."/>
            <person name="Salamov A."/>
            <person name="Aerts A."/>
            <person name="Riley R."/>
            <person name="Clum A."/>
            <person name="Lindquist E."/>
            <person name="Ence D."/>
            <person name="Campbell M."/>
            <person name="Kronenberg Z."/>
            <person name="Feau N."/>
            <person name="Dhillon B."/>
            <person name="Hamelin R."/>
            <person name="Burleigh J."/>
            <person name="Smith J."/>
            <person name="Yandell M."/>
            <person name="Nelson C."/>
            <person name="Grigoriev I."/>
            <person name="Davis J."/>
        </authorList>
    </citation>
    <scope>NUCLEOTIDE SEQUENCE</scope>
    <source>
        <strain evidence="9">G11</strain>
    </source>
</reference>
<dbReference type="InterPro" id="IPR036874">
    <property type="entry name" value="Carbonic_anhydrase_sf"/>
</dbReference>
<dbReference type="Gene3D" id="3.40.1050.10">
    <property type="entry name" value="Carbonic anhydrase"/>
    <property type="match status" value="1"/>
</dbReference>
<dbReference type="GO" id="GO:0034599">
    <property type="term" value="P:cellular response to oxidative stress"/>
    <property type="evidence" value="ECO:0007669"/>
    <property type="project" value="TreeGrafter"/>
</dbReference>
<protein>
    <recommendedName>
        <fullName evidence="2 8">Carbonic anhydrase</fullName>
        <ecNumber evidence="2 8">4.2.1.1</ecNumber>
    </recommendedName>
    <alternativeName>
        <fullName evidence="8">Carbonate dehydratase</fullName>
    </alternativeName>
</protein>
<evidence type="ECO:0000256" key="3">
    <source>
        <dbReference type="ARBA" id="ARBA00022723"/>
    </source>
</evidence>
<dbReference type="EC" id="4.2.1.1" evidence="2 8"/>
<comment type="caution">
    <text evidence="9">The sequence shown here is derived from an EMBL/GenBank/DDBJ whole genome shotgun (WGS) entry which is preliminary data.</text>
</comment>
<feature type="binding site" evidence="7">
    <location>
        <position position="50"/>
    </location>
    <ligand>
        <name>Zn(2+)</name>
        <dbReference type="ChEBI" id="CHEBI:29105"/>
    </ligand>
</feature>
<dbReference type="GO" id="GO:0008270">
    <property type="term" value="F:zinc ion binding"/>
    <property type="evidence" value="ECO:0007669"/>
    <property type="project" value="UniProtKB-UniRule"/>
</dbReference>
<proteinExistence type="inferred from homology"/>
<dbReference type="SUPFAM" id="SSF53056">
    <property type="entry name" value="beta-carbonic anhydrase, cab"/>
    <property type="match status" value="1"/>
</dbReference>
<keyword evidence="4 7" id="KW-0862">Zinc</keyword>
<keyword evidence="10" id="KW-1185">Reference proteome</keyword>
<evidence type="ECO:0000256" key="2">
    <source>
        <dbReference type="ARBA" id="ARBA00012925"/>
    </source>
</evidence>
<dbReference type="AlphaFoldDB" id="A0A9P6N683"/>
<dbReference type="GO" id="GO:0004089">
    <property type="term" value="F:carbonate dehydratase activity"/>
    <property type="evidence" value="ECO:0007669"/>
    <property type="project" value="UniProtKB-UniRule"/>
</dbReference>
<name>A0A9P6N683_9BASI</name>
<comment type="function">
    <text evidence="8">Reversible hydration of carbon dioxide.</text>
</comment>
<evidence type="ECO:0000313" key="9">
    <source>
        <dbReference type="EMBL" id="KAG0140219.1"/>
    </source>
</evidence>
<comment type="catalytic activity">
    <reaction evidence="6 8">
        <text>hydrogencarbonate + H(+) = CO2 + H2O</text>
        <dbReference type="Rhea" id="RHEA:10748"/>
        <dbReference type="ChEBI" id="CHEBI:15377"/>
        <dbReference type="ChEBI" id="CHEBI:15378"/>
        <dbReference type="ChEBI" id="CHEBI:16526"/>
        <dbReference type="ChEBI" id="CHEBI:17544"/>
        <dbReference type="EC" id="4.2.1.1"/>
    </reaction>
</comment>
<evidence type="ECO:0000256" key="5">
    <source>
        <dbReference type="ARBA" id="ARBA00023239"/>
    </source>
</evidence>
<sequence length="212" mass="22355">MSNSKENPNSFTVSAFLDRNGHFASQCDPQTLAAGVEGQTPILFWLGCSDSRVPEGLVIRAGLGEVFVHRNVANLFTPGDTSALAAVAYAINVLKVPHIAVVGHENCGGCAAGLAAATAPAPTEPTSCVGMQAIQKWIEPIRQLALAELQKDEKTDLSRVVTANVVAQVANLADNPVIKDAWGRGQSVCVYGWVYDLATGKINDLNVTRTGN</sequence>
<dbReference type="InterPro" id="IPR001765">
    <property type="entry name" value="Carbonic_anhydrase"/>
</dbReference>
<dbReference type="PANTHER" id="PTHR11002">
    <property type="entry name" value="CARBONIC ANHYDRASE"/>
    <property type="match status" value="1"/>
</dbReference>
<comment type="cofactor">
    <cofactor evidence="7">
        <name>Zn(2+)</name>
        <dbReference type="ChEBI" id="CHEBI:29105"/>
    </cofactor>
    <text evidence="7">Binds 1 zinc ion per subunit.</text>
</comment>
<gene>
    <name evidence="9" type="ORF">CROQUDRAFT_53609</name>
</gene>
<evidence type="ECO:0000256" key="6">
    <source>
        <dbReference type="ARBA" id="ARBA00048348"/>
    </source>
</evidence>
<accession>A0A9P6N683</accession>
<feature type="binding site" evidence="7">
    <location>
        <position position="48"/>
    </location>
    <ligand>
        <name>Zn(2+)</name>
        <dbReference type="ChEBI" id="CHEBI:29105"/>
    </ligand>
</feature>
<evidence type="ECO:0000256" key="8">
    <source>
        <dbReference type="RuleBase" id="RU003956"/>
    </source>
</evidence>
<evidence type="ECO:0000256" key="1">
    <source>
        <dbReference type="ARBA" id="ARBA00006217"/>
    </source>
</evidence>
<dbReference type="GO" id="GO:0071244">
    <property type="term" value="P:cellular response to carbon dioxide"/>
    <property type="evidence" value="ECO:0007669"/>
    <property type="project" value="TreeGrafter"/>
</dbReference>
<dbReference type="Proteomes" id="UP000886653">
    <property type="component" value="Unassembled WGS sequence"/>
</dbReference>
<dbReference type="EMBL" id="MU167464">
    <property type="protein sequence ID" value="KAG0140219.1"/>
    <property type="molecule type" value="Genomic_DNA"/>
</dbReference>